<keyword evidence="2" id="KW-0012">Acyltransferase</keyword>
<dbReference type="Proteomes" id="UP000184192">
    <property type="component" value="Unassembled WGS sequence"/>
</dbReference>
<evidence type="ECO:0000256" key="2">
    <source>
        <dbReference type="ARBA" id="ARBA00023315"/>
    </source>
</evidence>
<dbReference type="GeneID" id="92712111"/>
<keyword evidence="6" id="KW-1185">Reference proteome</keyword>
<feature type="domain" description="Beta-ketoacyl-[acyl-carrier-protein] synthase III C-terminal" evidence="3">
    <location>
        <begin position="242"/>
        <end position="328"/>
    </location>
</feature>
<dbReference type="PANTHER" id="PTHR34069">
    <property type="entry name" value="3-OXOACYL-[ACYL-CARRIER-PROTEIN] SYNTHASE 3"/>
    <property type="match status" value="1"/>
</dbReference>
<accession>A0A1M6F3A8</accession>
<evidence type="ECO:0000256" key="1">
    <source>
        <dbReference type="ARBA" id="ARBA00022679"/>
    </source>
</evidence>
<dbReference type="Pfam" id="PF08541">
    <property type="entry name" value="ACP_syn_III_C"/>
    <property type="match status" value="1"/>
</dbReference>
<dbReference type="EMBL" id="FQZN01000011">
    <property type="protein sequence ID" value="SHI92198.1"/>
    <property type="molecule type" value="Genomic_DNA"/>
</dbReference>
<evidence type="ECO:0000313" key="5">
    <source>
        <dbReference type="EMBL" id="SHI92198.1"/>
    </source>
</evidence>
<protein>
    <submittedName>
        <fullName evidence="5">3-oxoacyl-[acyl-carrier-protein] synthase-3</fullName>
    </submittedName>
</protein>
<dbReference type="CDD" id="cd00830">
    <property type="entry name" value="KAS_III"/>
    <property type="match status" value="1"/>
</dbReference>
<dbReference type="InterPro" id="IPR013747">
    <property type="entry name" value="ACP_syn_III_C"/>
</dbReference>
<evidence type="ECO:0000259" key="3">
    <source>
        <dbReference type="Pfam" id="PF08541"/>
    </source>
</evidence>
<evidence type="ECO:0000259" key="4">
    <source>
        <dbReference type="Pfam" id="PF08545"/>
    </source>
</evidence>
<dbReference type="RefSeq" id="WP_025835365.1">
    <property type="nucleotide sequence ID" value="NZ_FQZN01000011.1"/>
</dbReference>
<dbReference type="PANTHER" id="PTHR34069:SF2">
    <property type="entry name" value="BETA-KETOACYL-[ACYL-CARRIER-PROTEIN] SYNTHASE III"/>
    <property type="match status" value="1"/>
</dbReference>
<gene>
    <name evidence="5" type="ORF">SAMN05444350_1116</name>
</gene>
<reference evidence="6" key="1">
    <citation type="submission" date="2016-11" db="EMBL/GenBank/DDBJ databases">
        <authorList>
            <person name="Varghese N."/>
            <person name="Submissions S."/>
        </authorList>
    </citation>
    <scope>NUCLEOTIDE SEQUENCE [LARGE SCALE GENOMIC DNA]</scope>
    <source>
        <strain evidence="6">DSM 26884</strain>
    </source>
</reference>
<feature type="domain" description="Beta-ketoacyl-[acyl-carrier-protein] synthase III N-terminal" evidence="4">
    <location>
        <begin position="113"/>
        <end position="188"/>
    </location>
</feature>
<dbReference type="InterPro" id="IPR016039">
    <property type="entry name" value="Thiolase-like"/>
</dbReference>
<keyword evidence="1" id="KW-0808">Transferase</keyword>
<dbReference type="GO" id="GO:0044550">
    <property type="term" value="P:secondary metabolite biosynthetic process"/>
    <property type="evidence" value="ECO:0007669"/>
    <property type="project" value="TreeGrafter"/>
</dbReference>
<organism evidence="5 6">
    <name type="scientific">Bacteroides stercorirosoris</name>
    <dbReference type="NCBI Taxonomy" id="871324"/>
    <lineage>
        <taxon>Bacteria</taxon>
        <taxon>Pseudomonadati</taxon>
        <taxon>Bacteroidota</taxon>
        <taxon>Bacteroidia</taxon>
        <taxon>Bacteroidales</taxon>
        <taxon>Bacteroidaceae</taxon>
        <taxon>Bacteroides</taxon>
    </lineage>
</organism>
<dbReference type="Gene3D" id="3.40.47.10">
    <property type="match status" value="1"/>
</dbReference>
<dbReference type="eggNOG" id="COG0332">
    <property type="taxonomic scope" value="Bacteria"/>
</dbReference>
<dbReference type="GO" id="GO:0006633">
    <property type="term" value="P:fatty acid biosynthetic process"/>
    <property type="evidence" value="ECO:0007669"/>
    <property type="project" value="InterPro"/>
</dbReference>
<dbReference type="InterPro" id="IPR013751">
    <property type="entry name" value="ACP_syn_III_N"/>
</dbReference>
<dbReference type="Pfam" id="PF08545">
    <property type="entry name" value="ACP_syn_III"/>
    <property type="match status" value="1"/>
</dbReference>
<name>A0A1M6F3A8_9BACE</name>
<proteinExistence type="predicted"/>
<dbReference type="AlphaFoldDB" id="A0A1M6F3A8"/>
<dbReference type="SUPFAM" id="SSF53901">
    <property type="entry name" value="Thiolase-like"/>
    <property type="match status" value="1"/>
</dbReference>
<dbReference type="GO" id="GO:0004315">
    <property type="term" value="F:3-oxoacyl-[acyl-carrier-protein] synthase activity"/>
    <property type="evidence" value="ECO:0007669"/>
    <property type="project" value="InterPro"/>
</dbReference>
<evidence type="ECO:0000313" key="6">
    <source>
        <dbReference type="Proteomes" id="UP000184192"/>
    </source>
</evidence>
<sequence length="345" mass="38110">MKCLIKNVEIKAIATCLPQNTFEMNSLKGKYEDKEIDNMMKTTGVVRVHVAEQRQTTSDLCFEAAELLLKSEDINKDEIDGVVFVSQTFDYLYPATSVVLQQRLGLSKETICFDISYGCSGYMYGLFQAASMIHIGACKNVLLMAGDTNTKILNPDNLGARMVFGDCGSATLVSVGTSSIGFHLCSDGSGANTVINVNGGFRHWPDNAQKLDFSKNANKGDDVFAFIVSCGTKSIKTILDFMEWDKDEVDLYALHQATKFTLDFMKKKLKLNEDKAPFDIKNYGNTGPTTVPLVITDYAHKGLEVDTTKWKKVVLAAYGVGLSWGSIACDLSKTNIYRPINQDLR</sequence>